<sequence length="126" mass="14232">MTEADSVHSTPPLNSPSIPDGNPTLEPRAESVDSFSPVTTEGQRETGKRTSESRRPVTSQSNVVTFPGNRPATNVRELRNPLFQFPTEDVVEPTLRDARRQCRRQSESQTETGENAKLRRQRREAW</sequence>
<keyword evidence="3" id="KW-1185">Reference proteome</keyword>
<feature type="region of interest" description="Disordered" evidence="1">
    <location>
        <begin position="1"/>
        <end position="75"/>
    </location>
</feature>
<gene>
    <name evidence="2" type="ORF">BjapCC829_46115</name>
</gene>
<organism evidence="2 3">
    <name type="scientific">Bradyrhizobium barranii</name>
    <dbReference type="NCBI Taxonomy" id="2992140"/>
    <lineage>
        <taxon>Bacteria</taxon>
        <taxon>Pseudomonadati</taxon>
        <taxon>Pseudomonadota</taxon>
        <taxon>Alphaproteobacteria</taxon>
        <taxon>Hyphomicrobiales</taxon>
        <taxon>Nitrobacteraceae</taxon>
        <taxon>Bradyrhizobium</taxon>
    </lineage>
</organism>
<dbReference type="Proteomes" id="UP001430990">
    <property type="component" value="Plasmid pCC829_1"/>
</dbReference>
<feature type="region of interest" description="Disordered" evidence="1">
    <location>
        <begin position="97"/>
        <end position="126"/>
    </location>
</feature>
<accession>A0ABY3R1V4</accession>
<feature type="compositionally biased region" description="Basic and acidic residues" evidence="1">
    <location>
        <begin position="97"/>
        <end position="106"/>
    </location>
</feature>
<proteinExistence type="predicted"/>
<feature type="compositionally biased region" description="Basic and acidic residues" evidence="1">
    <location>
        <begin position="42"/>
        <end position="55"/>
    </location>
</feature>
<evidence type="ECO:0000313" key="2">
    <source>
        <dbReference type="EMBL" id="UFW91811.1"/>
    </source>
</evidence>
<geneLocation type="plasmid" evidence="2 3">
    <name>pCC829_1</name>
</geneLocation>
<protein>
    <submittedName>
        <fullName evidence="2">Uncharacterized protein</fullName>
    </submittedName>
</protein>
<feature type="compositionally biased region" description="Polar residues" evidence="1">
    <location>
        <begin position="7"/>
        <end position="17"/>
    </location>
</feature>
<dbReference type="EMBL" id="CP088101">
    <property type="protein sequence ID" value="UFW91811.1"/>
    <property type="molecule type" value="Genomic_DNA"/>
</dbReference>
<reference evidence="2" key="1">
    <citation type="submission" date="2021-11" db="EMBL/GenBank/DDBJ databases">
        <title>Australian commercial rhizobial inoculants.</title>
        <authorList>
            <person name="Kohlmeier M.G."/>
            <person name="O'Hara G.W."/>
            <person name="Colombi E."/>
            <person name="Ramsay J.P."/>
            <person name="Terpolilli J."/>
        </authorList>
    </citation>
    <scope>NUCLEOTIDE SEQUENCE</scope>
    <source>
        <strain evidence="2">CC829</strain>
        <plasmid evidence="2">pCC829_1</plasmid>
    </source>
</reference>
<keyword evidence="2" id="KW-0614">Plasmid</keyword>
<evidence type="ECO:0000313" key="3">
    <source>
        <dbReference type="Proteomes" id="UP001430990"/>
    </source>
</evidence>
<dbReference type="RefSeq" id="WP_231145688.1">
    <property type="nucleotide sequence ID" value="NZ_CP088101.1"/>
</dbReference>
<name>A0ABY3R1V4_9BRAD</name>
<evidence type="ECO:0000256" key="1">
    <source>
        <dbReference type="SAM" id="MobiDB-lite"/>
    </source>
</evidence>